<feature type="compositionally biased region" description="Low complexity" evidence="1">
    <location>
        <begin position="121"/>
        <end position="134"/>
    </location>
</feature>
<gene>
    <name evidence="3" type="ORF">AB852_09495</name>
</gene>
<keyword evidence="2" id="KW-1133">Transmembrane helix</keyword>
<evidence type="ECO:0000313" key="4">
    <source>
        <dbReference type="Proteomes" id="UP000186455"/>
    </source>
</evidence>
<keyword evidence="2" id="KW-0812">Transmembrane</keyword>
<comment type="caution">
    <text evidence="3">The sequence shown here is derived from an EMBL/GenBank/DDBJ whole genome shotgun (WGS) entry which is preliminary data.</text>
</comment>
<accession>A0A1Q4V9J6</accession>
<dbReference type="EMBL" id="LFBV01000002">
    <property type="protein sequence ID" value="OKH94504.1"/>
    <property type="molecule type" value="Genomic_DNA"/>
</dbReference>
<name>A0A1Q4V9J6_9ACTN</name>
<keyword evidence="2" id="KW-0472">Membrane</keyword>
<feature type="transmembrane region" description="Helical" evidence="2">
    <location>
        <begin position="75"/>
        <end position="92"/>
    </location>
</feature>
<organism evidence="3 4">
    <name type="scientific">Streptomyces uncialis</name>
    <dbReference type="NCBI Taxonomy" id="1048205"/>
    <lineage>
        <taxon>Bacteria</taxon>
        <taxon>Bacillati</taxon>
        <taxon>Actinomycetota</taxon>
        <taxon>Actinomycetes</taxon>
        <taxon>Kitasatosporales</taxon>
        <taxon>Streptomycetaceae</taxon>
        <taxon>Streptomyces</taxon>
    </lineage>
</organism>
<evidence type="ECO:0000256" key="1">
    <source>
        <dbReference type="SAM" id="MobiDB-lite"/>
    </source>
</evidence>
<feature type="region of interest" description="Disordered" evidence="1">
    <location>
        <begin position="101"/>
        <end position="134"/>
    </location>
</feature>
<dbReference type="AlphaFoldDB" id="A0A1Q4V9J6"/>
<feature type="compositionally biased region" description="Polar residues" evidence="1">
    <location>
        <begin position="105"/>
        <end position="114"/>
    </location>
</feature>
<feature type="transmembrane region" description="Helical" evidence="2">
    <location>
        <begin position="49"/>
        <end position="68"/>
    </location>
</feature>
<protein>
    <submittedName>
        <fullName evidence="3">Uncharacterized protein</fullName>
    </submittedName>
</protein>
<reference evidence="3 4" key="1">
    <citation type="submission" date="2015-06" db="EMBL/GenBank/DDBJ databases">
        <title>Cloning and characterization of the uncialamcin biosynthetic gene cluster.</title>
        <authorList>
            <person name="Yan X."/>
            <person name="Huang T."/>
            <person name="Ge H."/>
            <person name="Shen B."/>
        </authorList>
    </citation>
    <scope>NUCLEOTIDE SEQUENCE [LARGE SCALE GENOMIC DNA]</scope>
    <source>
        <strain evidence="3 4">DCA2648</strain>
    </source>
</reference>
<keyword evidence="4" id="KW-1185">Reference proteome</keyword>
<proteinExistence type="predicted"/>
<dbReference type="RefSeq" id="WP_073786100.1">
    <property type="nucleotide sequence ID" value="NZ_JBITDR010000006.1"/>
</dbReference>
<dbReference type="Proteomes" id="UP000186455">
    <property type="component" value="Unassembled WGS sequence"/>
</dbReference>
<sequence length="134" mass="14087">MHRNSLMLRMLRRACGIIVALGAVCAALLLLAADPDAVLITYRRGELTPLITFFAAACAGWLCLRLTGPQERPPVLPVIAVVSAMALLIVLWRTTDGTADEQHIVTPSPSSGHSQPDGRAPDTAVPTAAPTVGP</sequence>
<evidence type="ECO:0000256" key="2">
    <source>
        <dbReference type="SAM" id="Phobius"/>
    </source>
</evidence>
<evidence type="ECO:0000313" key="3">
    <source>
        <dbReference type="EMBL" id="OKH94504.1"/>
    </source>
</evidence>